<keyword evidence="2" id="KW-1185">Reference proteome</keyword>
<dbReference type="EMBL" id="JAINUG010000400">
    <property type="protein sequence ID" value="KAJ8372460.1"/>
    <property type="molecule type" value="Genomic_DNA"/>
</dbReference>
<accession>A0AAD7RA12</accession>
<proteinExistence type="predicted"/>
<comment type="caution">
    <text evidence="1">The sequence shown here is derived from an EMBL/GenBank/DDBJ whole genome shotgun (WGS) entry which is preliminary data.</text>
</comment>
<name>A0AAD7RA12_9TELE</name>
<dbReference type="Proteomes" id="UP001221898">
    <property type="component" value="Unassembled WGS sequence"/>
</dbReference>
<evidence type="ECO:0000313" key="1">
    <source>
        <dbReference type="EMBL" id="KAJ8372460.1"/>
    </source>
</evidence>
<dbReference type="AlphaFoldDB" id="A0AAD7RA12"/>
<evidence type="ECO:0000313" key="2">
    <source>
        <dbReference type="Proteomes" id="UP001221898"/>
    </source>
</evidence>
<organism evidence="1 2">
    <name type="scientific">Aldrovandia affinis</name>
    <dbReference type="NCBI Taxonomy" id="143900"/>
    <lineage>
        <taxon>Eukaryota</taxon>
        <taxon>Metazoa</taxon>
        <taxon>Chordata</taxon>
        <taxon>Craniata</taxon>
        <taxon>Vertebrata</taxon>
        <taxon>Euteleostomi</taxon>
        <taxon>Actinopterygii</taxon>
        <taxon>Neopterygii</taxon>
        <taxon>Teleostei</taxon>
        <taxon>Notacanthiformes</taxon>
        <taxon>Halosauridae</taxon>
        <taxon>Aldrovandia</taxon>
    </lineage>
</organism>
<sequence length="120" mass="14037">MLSECESTGPSGVKIHSIAFCIRYQLVRESSASARRYRLHRDVACLRRKQQQRQQQQQFEARASREEDVTFSSDNRWGQRRGETGSARWTAVMVLPLKTGDTSERWRSHHFHGQRMDRAS</sequence>
<reference evidence="1" key="1">
    <citation type="journal article" date="2023" name="Science">
        <title>Genome structures resolve the early diversification of teleost fishes.</title>
        <authorList>
            <person name="Parey E."/>
            <person name="Louis A."/>
            <person name="Montfort J."/>
            <person name="Bouchez O."/>
            <person name="Roques C."/>
            <person name="Iampietro C."/>
            <person name="Lluch J."/>
            <person name="Castinel A."/>
            <person name="Donnadieu C."/>
            <person name="Desvignes T."/>
            <person name="Floi Bucao C."/>
            <person name="Jouanno E."/>
            <person name="Wen M."/>
            <person name="Mejri S."/>
            <person name="Dirks R."/>
            <person name="Jansen H."/>
            <person name="Henkel C."/>
            <person name="Chen W.J."/>
            <person name="Zahm M."/>
            <person name="Cabau C."/>
            <person name="Klopp C."/>
            <person name="Thompson A.W."/>
            <person name="Robinson-Rechavi M."/>
            <person name="Braasch I."/>
            <person name="Lecointre G."/>
            <person name="Bobe J."/>
            <person name="Postlethwait J.H."/>
            <person name="Berthelot C."/>
            <person name="Roest Crollius H."/>
            <person name="Guiguen Y."/>
        </authorList>
    </citation>
    <scope>NUCLEOTIDE SEQUENCE</scope>
    <source>
        <strain evidence="1">NC1722</strain>
    </source>
</reference>
<gene>
    <name evidence="1" type="ORF">AAFF_G00289050</name>
</gene>
<protein>
    <submittedName>
        <fullName evidence="1">Uncharacterized protein</fullName>
    </submittedName>
</protein>